<protein>
    <submittedName>
        <fullName evidence="3">Calmodulin-like protein 8</fullName>
    </submittedName>
</protein>
<dbReference type="GO" id="GO:0005509">
    <property type="term" value="F:calcium ion binding"/>
    <property type="evidence" value="ECO:0007669"/>
    <property type="project" value="InterPro"/>
</dbReference>
<accession>A0A0M0JM74</accession>
<gene>
    <name evidence="3" type="ORF">Ctob_007212</name>
</gene>
<dbReference type="SMART" id="SM00054">
    <property type="entry name" value="EFh"/>
    <property type="match status" value="2"/>
</dbReference>
<dbReference type="InterPro" id="IPR011992">
    <property type="entry name" value="EF-hand-dom_pair"/>
</dbReference>
<dbReference type="CDD" id="cd00051">
    <property type="entry name" value="EFh"/>
    <property type="match status" value="1"/>
</dbReference>
<evidence type="ECO:0000259" key="2">
    <source>
        <dbReference type="PROSITE" id="PS50222"/>
    </source>
</evidence>
<feature type="domain" description="EF-hand" evidence="2">
    <location>
        <begin position="80"/>
        <end position="112"/>
    </location>
</feature>
<dbReference type="InterPro" id="IPR018247">
    <property type="entry name" value="EF_Hand_1_Ca_BS"/>
</dbReference>
<dbReference type="EMBL" id="JWZX01002686">
    <property type="protein sequence ID" value="KOO27676.1"/>
    <property type="molecule type" value="Genomic_DNA"/>
</dbReference>
<dbReference type="AlphaFoldDB" id="A0A0M0JM74"/>
<dbReference type="Proteomes" id="UP000037460">
    <property type="component" value="Unassembled WGS sequence"/>
</dbReference>
<dbReference type="PROSITE" id="PS50222">
    <property type="entry name" value="EF_HAND_2"/>
    <property type="match status" value="2"/>
</dbReference>
<keyword evidence="1" id="KW-0106">Calcium</keyword>
<dbReference type="Pfam" id="PF13499">
    <property type="entry name" value="EF-hand_7"/>
    <property type="match status" value="1"/>
</dbReference>
<dbReference type="Gene3D" id="1.10.238.10">
    <property type="entry name" value="EF-hand"/>
    <property type="match status" value="1"/>
</dbReference>
<evidence type="ECO:0000313" key="3">
    <source>
        <dbReference type="EMBL" id="KOO27676.1"/>
    </source>
</evidence>
<evidence type="ECO:0000256" key="1">
    <source>
        <dbReference type="ARBA" id="ARBA00022837"/>
    </source>
</evidence>
<comment type="caution">
    <text evidence="3">The sequence shown here is derived from an EMBL/GenBank/DDBJ whole genome shotgun (WGS) entry which is preliminary data.</text>
</comment>
<dbReference type="SUPFAM" id="SSF47473">
    <property type="entry name" value="EF-hand"/>
    <property type="match status" value="1"/>
</dbReference>
<reference evidence="4" key="1">
    <citation type="journal article" date="2015" name="PLoS Genet.">
        <title>Genome Sequence and Transcriptome Analyses of Chrysochromulina tobin: Metabolic Tools for Enhanced Algal Fitness in the Prominent Order Prymnesiales (Haptophyceae).</title>
        <authorList>
            <person name="Hovde B.T."/>
            <person name="Deodato C.R."/>
            <person name="Hunsperger H.M."/>
            <person name="Ryken S.A."/>
            <person name="Yost W."/>
            <person name="Jha R.K."/>
            <person name="Patterson J."/>
            <person name="Monnat R.J. Jr."/>
            <person name="Barlow S.B."/>
            <person name="Starkenburg S.R."/>
            <person name="Cattolico R.A."/>
        </authorList>
    </citation>
    <scope>NUCLEOTIDE SEQUENCE</scope>
    <source>
        <strain evidence="4">CCMP291</strain>
    </source>
</reference>
<dbReference type="InterPro" id="IPR002048">
    <property type="entry name" value="EF_hand_dom"/>
</dbReference>
<keyword evidence="4" id="KW-1185">Reference proteome</keyword>
<evidence type="ECO:0000313" key="4">
    <source>
        <dbReference type="Proteomes" id="UP000037460"/>
    </source>
</evidence>
<sequence>MTIRLHSRKEATRLVQDTAIHAWLRTRQKPRAKAVARAFLSRHKLRTLKACFDALDTDASGTIEPGELSFALKELGLPAEHARAILSEGDTDEDGTINFDEFVALVGAVTARMGQRSRLLEAEPPGPSAAASAFTEMLNQAATSFPLGVLANAVHIREAVASYDPELAEARFNAGEAGADAACADGLSAASTKGPQHGGSRLPVVRGAGGLAGPARSMGSRATSAPLVKSVSYRRWLAQAGKTDSRMRIQSAATVRGKEHKPLLVPPPPAGLTHAATASRLPKILDVCPE</sequence>
<organism evidence="3 4">
    <name type="scientific">Chrysochromulina tobinii</name>
    <dbReference type="NCBI Taxonomy" id="1460289"/>
    <lineage>
        <taxon>Eukaryota</taxon>
        <taxon>Haptista</taxon>
        <taxon>Haptophyta</taxon>
        <taxon>Prymnesiophyceae</taxon>
        <taxon>Prymnesiales</taxon>
        <taxon>Chrysochromulinaceae</taxon>
        <taxon>Chrysochromulina</taxon>
    </lineage>
</organism>
<dbReference type="PROSITE" id="PS00018">
    <property type="entry name" value="EF_HAND_1"/>
    <property type="match status" value="2"/>
</dbReference>
<dbReference type="OrthoDB" id="26525at2759"/>
<feature type="domain" description="EF-hand" evidence="2">
    <location>
        <begin position="43"/>
        <end position="78"/>
    </location>
</feature>
<proteinExistence type="predicted"/>
<name>A0A0M0JM74_9EUKA</name>